<reference evidence="1" key="1">
    <citation type="submission" date="2018-05" db="EMBL/GenBank/DDBJ databases">
        <authorList>
            <person name="Lanie J.A."/>
            <person name="Ng W.-L."/>
            <person name="Kazmierczak K.M."/>
            <person name="Andrzejewski T.M."/>
            <person name="Davidsen T.M."/>
            <person name="Wayne K.J."/>
            <person name="Tettelin H."/>
            <person name="Glass J.I."/>
            <person name="Rusch D."/>
            <person name="Podicherti R."/>
            <person name="Tsui H.-C.T."/>
            <person name="Winkler M.E."/>
        </authorList>
    </citation>
    <scope>NUCLEOTIDE SEQUENCE</scope>
</reference>
<proteinExistence type="predicted"/>
<protein>
    <recommendedName>
        <fullName evidence="2">Aspartyl/asparaginy/proline hydroxylase domain-containing protein</fullName>
    </recommendedName>
</protein>
<evidence type="ECO:0000313" key="1">
    <source>
        <dbReference type="EMBL" id="SVC12533.1"/>
    </source>
</evidence>
<accession>A0A382JMY0</accession>
<name>A0A382JMY0_9ZZZZ</name>
<dbReference type="AlphaFoldDB" id="A0A382JMY0"/>
<evidence type="ECO:0008006" key="2">
    <source>
        <dbReference type="Google" id="ProtNLM"/>
    </source>
</evidence>
<dbReference type="EMBL" id="UINC01074890">
    <property type="protein sequence ID" value="SVC12533.1"/>
    <property type="molecule type" value="Genomic_DNA"/>
</dbReference>
<organism evidence="1">
    <name type="scientific">marine metagenome</name>
    <dbReference type="NCBI Taxonomy" id="408172"/>
    <lineage>
        <taxon>unclassified sequences</taxon>
        <taxon>metagenomes</taxon>
        <taxon>ecological metagenomes</taxon>
    </lineage>
</organism>
<sequence length="201" mass="23843">MNHAKLYDNFKDKFDCEKLISQLKKHKGVRRSSDIPTEDTEYGDKAVWRKTVGDLWKSVGYTELDSVEWWNLYSGEHFDSDFVTQFENLVNADKFMCWVSSINPGKCVPNHYDIVPEYSKLKDDPKMVRFAFFIDKPETGKVFIIKDQAFHMCNQGDCYVWNKWDEWHMGMNTSSSIKYIWNFIGLKRKEGGDVLKFRHFF</sequence>
<gene>
    <name evidence="1" type="ORF">METZ01_LOCUS265387</name>
</gene>